<reference evidence="1 2" key="2">
    <citation type="submission" date="2019-01" db="EMBL/GenBank/DDBJ databases">
        <title>The decoding of complex shrimp genome reveals the adaptation for benthos swimmer, frequently molting mechanism and breeding impact on genome.</title>
        <authorList>
            <person name="Sun Y."/>
            <person name="Gao Y."/>
            <person name="Yu Y."/>
        </authorList>
    </citation>
    <scope>NUCLEOTIDE SEQUENCE [LARGE SCALE GENOMIC DNA]</scope>
    <source>
        <tissue evidence="1">Muscle</tissue>
    </source>
</reference>
<sequence>MRQLGRGLSSEAAAGGGVCGGRGSLPAVPFLRSTLSRSLPALHFLAVLSLAISFLTVHLCRFFPSTSSLPGYSTQEVPHLRLEPTATRMPSGPTQRPSYTRFNIFRISFSPSPPTYFSLLVPTASRPHAHLPSFAPLPPDVSLKPAKIDGASRLRAGANSEVWSLELVRILALRLACKPGGQREQYPLCRISLLRLYTFLRCLGGRDGEGVRSSHVRGCVIPLLRCRSGGVWPRLNARRGKGFQVGVGSVGRKGGRESYPFRSLLLLPLSSFPHSLFPPFLPPSLPPFLFLPLPPSFHLPLLPFPPPPSYPSPPLPLPPFPLSPLPPFSFTLFPPSPFPPSPSSSLSSSPPPSFLSSFSLFPPSSALLHSQRMKTLSLLPHILSTPFSSFLSPLVSSSFPSLPPLSPFSFPPSHPLRPLPFSSNPSSLPPTFSSLSPPSPLTPPNFFLTSLSPPFLSSHFLPPFPSPLSLSPPLLPPFPPSPSPSIWFRSRFLRIPSSAQQSSLHYGHP</sequence>
<proteinExistence type="predicted"/>
<dbReference type="AlphaFoldDB" id="A0A3R7MK07"/>
<evidence type="ECO:0000313" key="2">
    <source>
        <dbReference type="Proteomes" id="UP000283509"/>
    </source>
</evidence>
<keyword evidence="2" id="KW-1185">Reference proteome</keyword>
<gene>
    <name evidence="1" type="ORF">C7M84_018361</name>
</gene>
<dbReference type="STRING" id="6689.A0A3R7MK07"/>
<dbReference type="EMBL" id="QCYY01003387">
    <property type="protein sequence ID" value="ROT63736.1"/>
    <property type="molecule type" value="Genomic_DNA"/>
</dbReference>
<reference evidence="1 2" key="1">
    <citation type="submission" date="2018-04" db="EMBL/GenBank/DDBJ databases">
        <authorList>
            <person name="Zhang X."/>
            <person name="Yuan J."/>
            <person name="Li F."/>
            <person name="Xiang J."/>
        </authorList>
    </citation>
    <scope>NUCLEOTIDE SEQUENCE [LARGE SCALE GENOMIC DNA]</scope>
    <source>
        <tissue evidence="1">Muscle</tissue>
    </source>
</reference>
<comment type="caution">
    <text evidence="1">The sequence shown here is derived from an EMBL/GenBank/DDBJ whole genome shotgun (WGS) entry which is preliminary data.</text>
</comment>
<protein>
    <submittedName>
        <fullName evidence="1">Uncharacterized protein</fullName>
    </submittedName>
</protein>
<accession>A0A3R7MK07</accession>
<name>A0A3R7MK07_PENVA</name>
<dbReference type="Proteomes" id="UP000283509">
    <property type="component" value="Unassembled WGS sequence"/>
</dbReference>
<organism evidence="1 2">
    <name type="scientific">Penaeus vannamei</name>
    <name type="common">Whiteleg shrimp</name>
    <name type="synonym">Litopenaeus vannamei</name>
    <dbReference type="NCBI Taxonomy" id="6689"/>
    <lineage>
        <taxon>Eukaryota</taxon>
        <taxon>Metazoa</taxon>
        <taxon>Ecdysozoa</taxon>
        <taxon>Arthropoda</taxon>
        <taxon>Crustacea</taxon>
        <taxon>Multicrustacea</taxon>
        <taxon>Malacostraca</taxon>
        <taxon>Eumalacostraca</taxon>
        <taxon>Eucarida</taxon>
        <taxon>Decapoda</taxon>
        <taxon>Dendrobranchiata</taxon>
        <taxon>Penaeoidea</taxon>
        <taxon>Penaeidae</taxon>
        <taxon>Penaeus</taxon>
    </lineage>
</organism>
<evidence type="ECO:0000313" key="1">
    <source>
        <dbReference type="EMBL" id="ROT63736.1"/>
    </source>
</evidence>